<proteinExistence type="evidence at transcript level"/>
<dbReference type="Pfam" id="PF08240">
    <property type="entry name" value="ADH_N"/>
    <property type="match status" value="1"/>
</dbReference>
<evidence type="ECO:0008006" key="14">
    <source>
        <dbReference type="Google" id="ProtNLM"/>
    </source>
</evidence>
<dbReference type="SMART" id="SM00827">
    <property type="entry name" value="PKS_AT"/>
    <property type="match status" value="1"/>
</dbReference>
<dbReference type="GO" id="GO:0016491">
    <property type="term" value="F:oxidoreductase activity"/>
    <property type="evidence" value="ECO:0007669"/>
    <property type="project" value="UniProtKB-KW"/>
</dbReference>
<keyword evidence="3" id="KW-0489">Methyltransferase</keyword>
<dbReference type="SMART" id="SM00826">
    <property type="entry name" value="PKS_DH"/>
    <property type="match status" value="1"/>
</dbReference>
<dbReference type="Pfam" id="PF02801">
    <property type="entry name" value="Ketoacyl-synt_C"/>
    <property type="match status" value="1"/>
</dbReference>
<dbReference type="SUPFAM" id="SSF53335">
    <property type="entry name" value="S-adenosyl-L-methionine-dependent methyltransferases"/>
    <property type="match status" value="1"/>
</dbReference>
<evidence type="ECO:0000256" key="2">
    <source>
        <dbReference type="ARBA" id="ARBA00022553"/>
    </source>
</evidence>
<dbReference type="SMART" id="SM00829">
    <property type="entry name" value="PKS_ER"/>
    <property type="match status" value="1"/>
</dbReference>
<dbReference type="Pfam" id="PF16197">
    <property type="entry name" value="KAsynt_C_assoc"/>
    <property type="match status" value="1"/>
</dbReference>
<comment type="caution">
    <text evidence="9">Lacks conserved residue(s) required for the propagation of feature annotation.</text>
</comment>
<keyword evidence="7" id="KW-0511">Multifunctional enzyme</keyword>
<dbReference type="InterPro" id="IPR016035">
    <property type="entry name" value="Acyl_Trfase/lysoPLipase"/>
</dbReference>
<evidence type="ECO:0000256" key="9">
    <source>
        <dbReference type="PROSITE-ProRule" id="PRU01363"/>
    </source>
</evidence>
<dbReference type="InterPro" id="IPR016036">
    <property type="entry name" value="Malonyl_transacylase_ACP-bd"/>
</dbReference>
<dbReference type="SMR" id="A0A8U0AWK6"/>
<dbReference type="Gene3D" id="3.90.180.10">
    <property type="entry name" value="Medium-chain alcohol dehydrogenases, catalytic domain"/>
    <property type="match status" value="1"/>
</dbReference>
<dbReference type="PROSITE" id="PS52019">
    <property type="entry name" value="PKS_MFAS_DH"/>
    <property type="match status" value="1"/>
</dbReference>
<dbReference type="PANTHER" id="PTHR43775:SF49">
    <property type="entry name" value="SYNTHASE, PUTATIVE (JCVI)-RELATED"/>
    <property type="match status" value="1"/>
</dbReference>
<dbReference type="InterPro" id="IPR011032">
    <property type="entry name" value="GroES-like_sf"/>
</dbReference>
<keyword evidence="8" id="KW-0012">Acyltransferase</keyword>
<keyword evidence="5" id="KW-0521">NADP</keyword>
<dbReference type="Gene3D" id="3.30.70.3290">
    <property type="match status" value="1"/>
</dbReference>
<evidence type="ECO:0000256" key="3">
    <source>
        <dbReference type="ARBA" id="ARBA00022603"/>
    </source>
</evidence>
<dbReference type="SUPFAM" id="SSF51735">
    <property type="entry name" value="NAD(P)-binding Rossmann-fold domains"/>
    <property type="match status" value="2"/>
</dbReference>
<dbReference type="Pfam" id="PF00109">
    <property type="entry name" value="ketoacyl-synt"/>
    <property type="match status" value="1"/>
</dbReference>
<dbReference type="SUPFAM" id="SSF55048">
    <property type="entry name" value="Probable ACP-binding domain of malonyl-CoA ACP transacylase"/>
    <property type="match status" value="1"/>
</dbReference>
<dbReference type="InterPro" id="IPR036291">
    <property type="entry name" value="NAD(P)-bd_dom_sf"/>
</dbReference>
<evidence type="ECO:0000256" key="4">
    <source>
        <dbReference type="ARBA" id="ARBA00022679"/>
    </source>
</evidence>
<evidence type="ECO:0000256" key="6">
    <source>
        <dbReference type="ARBA" id="ARBA00023002"/>
    </source>
</evidence>
<dbReference type="Gene3D" id="3.40.50.720">
    <property type="entry name" value="NAD(P)-binding Rossmann-like Domain"/>
    <property type="match status" value="1"/>
</dbReference>
<evidence type="ECO:0000256" key="1">
    <source>
        <dbReference type="ARBA" id="ARBA00022450"/>
    </source>
</evidence>
<evidence type="ECO:0000256" key="8">
    <source>
        <dbReference type="ARBA" id="ARBA00023315"/>
    </source>
</evidence>
<dbReference type="PROSITE" id="PS52004">
    <property type="entry name" value="KS3_2"/>
    <property type="match status" value="1"/>
</dbReference>
<dbReference type="InterPro" id="IPR013968">
    <property type="entry name" value="PKS_KR"/>
</dbReference>
<dbReference type="InterPro" id="IPR001227">
    <property type="entry name" value="Ac_transferase_dom_sf"/>
</dbReference>
<dbReference type="GO" id="GO:0004312">
    <property type="term" value="F:fatty acid synthase activity"/>
    <property type="evidence" value="ECO:0007669"/>
    <property type="project" value="TreeGrafter"/>
</dbReference>
<dbReference type="Pfam" id="PF21089">
    <property type="entry name" value="PKS_DH_N"/>
    <property type="match status" value="1"/>
</dbReference>
<dbReference type="GO" id="GO:0006633">
    <property type="term" value="P:fatty acid biosynthetic process"/>
    <property type="evidence" value="ECO:0007669"/>
    <property type="project" value="TreeGrafter"/>
</dbReference>
<name>A0A8U0AWK6_PESTX</name>
<dbReference type="Pfam" id="PF08659">
    <property type="entry name" value="KR"/>
    <property type="match status" value="1"/>
</dbReference>
<evidence type="ECO:0000259" key="11">
    <source>
        <dbReference type="PROSITE" id="PS52004"/>
    </source>
</evidence>
<dbReference type="SMART" id="SM00822">
    <property type="entry name" value="PKS_KR"/>
    <property type="match status" value="1"/>
</dbReference>
<dbReference type="InterPro" id="IPR016039">
    <property type="entry name" value="Thiolase-like"/>
</dbReference>
<evidence type="ECO:0000256" key="5">
    <source>
        <dbReference type="ARBA" id="ARBA00022857"/>
    </source>
</evidence>
<dbReference type="Pfam" id="PF00698">
    <property type="entry name" value="Acyl_transf_1"/>
    <property type="match status" value="1"/>
</dbReference>
<dbReference type="InterPro" id="IPR014043">
    <property type="entry name" value="Acyl_transferase_dom"/>
</dbReference>
<dbReference type="InterPro" id="IPR049552">
    <property type="entry name" value="PKS_DH_N"/>
</dbReference>
<dbReference type="InterPro" id="IPR020843">
    <property type="entry name" value="ER"/>
</dbReference>
<dbReference type="SUPFAM" id="SSF47336">
    <property type="entry name" value="ACP-like"/>
    <property type="match status" value="1"/>
</dbReference>
<dbReference type="Gene3D" id="3.40.47.10">
    <property type="match status" value="1"/>
</dbReference>
<dbReference type="Gene3D" id="3.40.366.10">
    <property type="entry name" value="Malonyl-Coenzyme A Acyl Carrier Protein, domain 2"/>
    <property type="match status" value="1"/>
</dbReference>
<dbReference type="GO" id="GO:0044550">
    <property type="term" value="P:secondary metabolite biosynthetic process"/>
    <property type="evidence" value="ECO:0007669"/>
    <property type="project" value="UniProtKB-ARBA"/>
</dbReference>
<dbReference type="GO" id="GO:0031177">
    <property type="term" value="F:phosphopantetheine binding"/>
    <property type="evidence" value="ECO:0007669"/>
    <property type="project" value="InterPro"/>
</dbReference>
<dbReference type="InterPro" id="IPR036736">
    <property type="entry name" value="ACP-like_sf"/>
</dbReference>
<dbReference type="PROSITE" id="PS00012">
    <property type="entry name" value="PHOSPHOPANTETHEINE"/>
    <property type="match status" value="1"/>
</dbReference>
<dbReference type="Pfam" id="PF13602">
    <property type="entry name" value="ADH_zinc_N_2"/>
    <property type="match status" value="1"/>
</dbReference>
<feature type="region of interest" description="C-terminal hotdog fold" evidence="9">
    <location>
        <begin position="1077"/>
        <end position="1231"/>
    </location>
</feature>
<dbReference type="Gene3D" id="3.40.50.150">
    <property type="entry name" value="Vaccinia Virus protein VP39"/>
    <property type="match status" value="1"/>
</dbReference>
<dbReference type="InterPro" id="IPR032821">
    <property type="entry name" value="PKS_assoc"/>
</dbReference>
<dbReference type="EMBL" id="MW373500">
    <property type="protein sequence ID" value="UPN67572.1"/>
    <property type="molecule type" value="mRNA"/>
</dbReference>
<keyword evidence="6" id="KW-0560">Oxidoreductase</keyword>
<feature type="domain" description="PKS/mFAS DH" evidence="12">
    <location>
        <begin position="934"/>
        <end position="1231"/>
    </location>
</feature>
<sequence length="2384" mass="260162">MAVLETNNTPCVQYGDLQYHVRDPYPPSTDPPPIAIVGMSMRLPGGVNNEAKFWDLLVNKRDAISPVPENRYRGHGKAGHLNTNQGYFLKDLDLAQMDAGFFSMSKAEADQLDPHHRLLLEVVYEAFESAGEKGWRGKDIGCYVGFSAEDWNDLQAKDPQDFPMYRMTGSFDFALANRISFVTKAACASSSMSFHLACEAVAHGQCSSAVVCGANLVLTPAMTVALYEAGALSADTSCKTFDASANGYARADAINAVYVKRLDHAIRDGNPIRAIVRSTATNFDGKTSGISNPSTSAQDALIRKTYQLAGLDVAETAFCECHGTGTAVGDPLEAMAIANIWQETGGVLIGSVKPNVGHAEAASGISSIIKAVLCLEKKIIVPNIKFDTPNPKIPWKSAGLVVPTEPTAWPKGRKERISVNNFGFGGANCHVILDSADSYLPSYLEKRDQKGETANGMGKANGTNAIGIHGDTNGVSSHDANGPQSINPSLLVFSANHEESLANSVEALKKFCTQEQPSITDLAYTLGARREHMPYRTFAITDDPSRFEVIRTKTKVENSGAKPVFVFTGQGAQWPGMGKELMTAHDSFLQDIRAMDSHLAQLEHPPSFSIQAELQKPASTSLLDQAEYSQPICAAIQVALVNLLRSWGVHPSAVIGHSGGDIAAAYAAGVYTMEDAMTIAYYRGVALKSQTRPGGMAAVGLGASEVAPLLPPGLSLACLNSGSSVTISGDESSLDTFIADFKTTKPDLFARKLRVQMAYHSHHMQDVGVRYQQLLEGCIIPRDPIVPYYSTVKDRFVTAGKDLGASYWVDNLISPVRFHSGVKAILSHSQLTGSPHVEIGPHSALAGPLKQIYKEVGTEPQYMSLLTRNADARKSVLKAVGQLFAAGVDVDFAAMYPMGSTLPNVPSYAWHREGNYWHESRVMKMWRLKEFPHHDLLGSRAAEASDLAPVWRNLVSPDTVPGWVREHVVRTETVFPTAAYIVMAGEAVTQLCGGGDYTVRNVTVISTSPLVIRPGESLEIITSLQPYRLTTTAIDLAMHHGLTRVLENADQLTYIEELYVGPGAGKHTRIYLQAKLSPGGAVLANGYGQNRNGELSVFLKNITKSRLPGNSDGRGNDPHGAVQLEWKPDIDMVDPGTLVKARVSQESAIAMAEKLFLLCAIENQLQLQGHTAPEGHLGKYYHWLQELVEFAKADKSRLVSGTAELCELSSPERHALIEELMDRARDTPDMAACRLIHASYKAVVDIIDGKADALEVLFRDNMLTDFYNFFDWIDYRGLLELLGHENPNLRVLEIGAGTGSTTEIILKNLKNSYGQRLYSTYFYTDISAGFFIKAKERFKDYAGIEYRTFDVTRAPAEQGLEEGSFDLVLAGNVLHATPSLRETLTNVRKLLRPQGRLILSELCPESKFVDYIMGLLPGWWLGEADGRPKQPWVSPERWDEELRKTGFDGVESVCYDQKPPYQQNAVMTARATDVACQQQPQRLTLLAPDATSLSTSAFEEYLRAKGFEVDRCSLTQTPPPGQALICTYELESAFLHNMTESEFRALVNFLCGLEECTILWLTRSAQIAASDPRYSLINGMARTIRSELNLPFGVLEIDCLDQRAWEATLKVIEKLRASGNRPEETDPDYEYALHEGVVHVSRFSDISVTKELVNIGVQDSPRRLQIGKKGVIETLHWVAWPYENALGPSEVEVDVRVTGMNNMDVYIAMGVVEGDDFGYECAGVVHRVGSDTQNLQIGDRVMVLSEQSLCSRLRTSSQRCIKIPRGLSFEEAATMPSIYATVTVLVQAAAGPAGIAAMYICKAVGAEVYATTDSEEKALFVAETFGLARDRIFSSKDISFKADLQRATAGRGVDLVLNSLAGELLHASWQCVAENGVMVELGKRDITGHGKLALDLFHDNRGFFGVDVARLCKGRPLEAKKLLETIVAMYEAGEIKPIQPITAFDASDISEAIQFMQKRDHDGKVAIHMPEDSNILPGVALLGHRDLFRPDVSYLLVGGLGGLGQAISTWMVERGAKSLIFLSRSAANRDVHGTFFDELEASGCSVQAFSGDVGSIEDVKLAVAGASKPIAGVMQMSLILRDQSLAKMKFNEWSDVITPKVRGTWNLHEVLGNSLDFFVMYSSVCGLAGQWGQANYAASNTFLDAFVQYRQGLGMPASVIDIGVMEDVGYLASTNPGALEPLRASAYWMLIERDLVEALELMIWRSSSQASPPAIDSAIPAYSSFHQLGLGLRSTLPLSDPRNRVVWRRDRRMATYRNDDRDHTATSTSTSNDTLSKFLASVADNPAVIGSEDSALVLAKEIGNHLGSILHVTEGDLDLQIGLADLGVDSLIMIEIRNWLRQKLGTELATPEILEAGSIMSLGQLAAERLRVKYDAAIEGSGSS</sequence>
<dbReference type="Pfam" id="PF08242">
    <property type="entry name" value="Methyltransf_12"/>
    <property type="match status" value="1"/>
</dbReference>
<dbReference type="InterPro" id="IPR029063">
    <property type="entry name" value="SAM-dependent_MTases_sf"/>
</dbReference>
<dbReference type="InterPro" id="IPR050091">
    <property type="entry name" value="PKS_NRPS_Biosynth_Enz"/>
</dbReference>
<dbReference type="InterPro" id="IPR014030">
    <property type="entry name" value="Ketoacyl_synth_N"/>
</dbReference>
<dbReference type="InterPro" id="IPR049900">
    <property type="entry name" value="PKS_mFAS_DH"/>
</dbReference>
<dbReference type="Gene3D" id="3.10.129.110">
    <property type="entry name" value="Polyketide synthase dehydratase"/>
    <property type="match status" value="1"/>
</dbReference>
<evidence type="ECO:0000259" key="10">
    <source>
        <dbReference type="PROSITE" id="PS50075"/>
    </source>
</evidence>
<keyword evidence="2" id="KW-0597">Phosphoprotein</keyword>
<dbReference type="InterPro" id="IPR020841">
    <property type="entry name" value="PKS_Beta-ketoAc_synthase_dom"/>
</dbReference>
<dbReference type="SUPFAM" id="SSF50129">
    <property type="entry name" value="GroES-like"/>
    <property type="match status" value="1"/>
</dbReference>
<dbReference type="InterPro" id="IPR020806">
    <property type="entry name" value="PKS_PP-bd"/>
</dbReference>
<dbReference type="CDD" id="cd00833">
    <property type="entry name" value="PKS"/>
    <property type="match status" value="1"/>
</dbReference>
<evidence type="ECO:0000313" key="13">
    <source>
        <dbReference type="EMBL" id="UPN67572.1"/>
    </source>
</evidence>
<protein>
    <recommendedName>
        <fullName evidence="14">Polyketide synthase</fullName>
    </recommendedName>
</protein>
<keyword evidence="1" id="KW-0596">Phosphopantetheine</keyword>
<dbReference type="InterPro" id="IPR013217">
    <property type="entry name" value="Methyltransf_12"/>
</dbReference>
<dbReference type="InterPro" id="IPR020807">
    <property type="entry name" value="PKS_DH"/>
</dbReference>
<dbReference type="PROSITE" id="PS50075">
    <property type="entry name" value="CARRIER"/>
    <property type="match status" value="1"/>
</dbReference>
<reference evidence="13" key="1">
    <citation type="submission" date="2020-12" db="EMBL/GenBank/DDBJ databases">
        <authorList>
            <person name="Li J."/>
            <person name="Zhen H."/>
            <person name="Chen Y."/>
            <person name="Liu L."/>
        </authorList>
    </citation>
    <scope>NUCLEOTIDE SEQUENCE</scope>
</reference>
<dbReference type="CDD" id="cd02440">
    <property type="entry name" value="AdoMet_MTases"/>
    <property type="match status" value="1"/>
</dbReference>
<dbReference type="InterPro" id="IPR009081">
    <property type="entry name" value="PP-bd_ACP"/>
</dbReference>
<dbReference type="InterPro" id="IPR014031">
    <property type="entry name" value="Ketoacyl_synth_C"/>
</dbReference>
<dbReference type="Pfam" id="PF23297">
    <property type="entry name" value="ACP_SdgA_C"/>
    <property type="match status" value="1"/>
</dbReference>
<dbReference type="InterPro" id="IPR013154">
    <property type="entry name" value="ADH-like_N"/>
</dbReference>
<dbReference type="InterPro" id="IPR057326">
    <property type="entry name" value="KR_dom"/>
</dbReference>
<feature type="domain" description="Carrier" evidence="10">
    <location>
        <begin position="2292"/>
        <end position="2370"/>
    </location>
</feature>
<dbReference type="SMART" id="SM00823">
    <property type="entry name" value="PKS_PP"/>
    <property type="match status" value="1"/>
</dbReference>
<accession>A0A8U0AWK6</accession>
<evidence type="ECO:0000256" key="7">
    <source>
        <dbReference type="ARBA" id="ARBA00023268"/>
    </source>
</evidence>
<dbReference type="InterPro" id="IPR006162">
    <property type="entry name" value="Ppantetheine_attach_site"/>
</dbReference>
<dbReference type="PANTHER" id="PTHR43775">
    <property type="entry name" value="FATTY ACID SYNTHASE"/>
    <property type="match status" value="1"/>
</dbReference>
<dbReference type="Gene3D" id="1.10.1200.10">
    <property type="entry name" value="ACP-like"/>
    <property type="match status" value="1"/>
</dbReference>
<organism evidence="13">
    <name type="scientific">Pestalotiopsis sp</name>
    <dbReference type="NCBI Taxonomy" id="36460"/>
    <lineage>
        <taxon>Eukaryota</taxon>
        <taxon>Fungi</taxon>
        <taxon>Dikarya</taxon>
        <taxon>Ascomycota</taxon>
        <taxon>Pezizomycotina</taxon>
        <taxon>Sordariomycetes</taxon>
        <taxon>Xylariomycetidae</taxon>
        <taxon>Amphisphaeriales</taxon>
        <taxon>Sporocadaceae</taxon>
        <taxon>Pestalotiopsis</taxon>
    </lineage>
</organism>
<keyword evidence="4" id="KW-0808">Transferase</keyword>
<feature type="domain" description="Ketosynthase family 3 (KS3)" evidence="11">
    <location>
        <begin position="31"/>
        <end position="435"/>
    </location>
</feature>
<feature type="region of interest" description="N-terminal hotdog fold" evidence="9">
    <location>
        <begin position="934"/>
        <end position="1059"/>
    </location>
</feature>
<evidence type="ECO:0000259" key="12">
    <source>
        <dbReference type="PROSITE" id="PS52019"/>
    </source>
</evidence>
<dbReference type="SUPFAM" id="SSF52151">
    <property type="entry name" value="FabD/lysophospholipase-like"/>
    <property type="match status" value="1"/>
</dbReference>
<dbReference type="SUPFAM" id="SSF53901">
    <property type="entry name" value="Thiolase-like"/>
    <property type="match status" value="1"/>
</dbReference>
<dbReference type="SMART" id="SM00825">
    <property type="entry name" value="PKS_KS"/>
    <property type="match status" value="1"/>
</dbReference>
<dbReference type="InterPro" id="IPR042104">
    <property type="entry name" value="PKS_dehydratase_sf"/>
</dbReference>
<dbReference type="CDD" id="cd05195">
    <property type="entry name" value="enoyl_red"/>
    <property type="match status" value="1"/>
</dbReference>